<dbReference type="PANTHER" id="PTHR13943:SF77">
    <property type="entry name" value="LRAT DOMAIN-CONTAINING PROTEIN"/>
    <property type="match status" value="1"/>
</dbReference>
<accession>A0AAV4CTB5</accession>
<evidence type="ECO:0000259" key="5">
    <source>
        <dbReference type="PROSITE" id="PS51934"/>
    </source>
</evidence>
<sequence length="171" mass="18978">MSDMVSAAAAWMTKNSTRNLPRIRTASDLEETEIGSLLLFETSIQHYGVFLGDGMLAHLNVDKFGKSGAFAITGNGQGYVTLDKVSQLYRGETVDIFVDNSRDEVMRPYPPAVIVRRAREKEGPVDYDLFSNNCEHFATWCRYGKAESAQVNRAANIVSKAGQIVYKLFGN</sequence>
<dbReference type="Pfam" id="PF04970">
    <property type="entry name" value="LRAT"/>
    <property type="match status" value="1"/>
</dbReference>
<evidence type="ECO:0000313" key="6">
    <source>
        <dbReference type="EMBL" id="GFO35149.1"/>
    </source>
</evidence>
<dbReference type="InterPro" id="IPR051496">
    <property type="entry name" value="H-rev107_PLA/AT"/>
</dbReference>
<comment type="caution">
    <text evidence="6">The sequence shown here is derived from an EMBL/GenBank/DDBJ whole genome shotgun (WGS) entry which is preliminary data.</text>
</comment>
<comment type="similarity">
    <text evidence="1">Belongs to the H-rev107 family.</text>
</comment>
<dbReference type="GO" id="GO:0005737">
    <property type="term" value="C:cytoplasm"/>
    <property type="evidence" value="ECO:0007669"/>
    <property type="project" value="TreeGrafter"/>
</dbReference>
<dbReference type="GO" id="GO:0008970">
    <property type="term" value="F:phospholipase A1 activity"/>
    <property type="evidence" value="ECO:0007669"/>
    <property type="project" value="TreeGrafter"/>
</dbReference>
<proteinExistence type="inferred from homology"/>
<dbReference type="GO" id="GO:0004623">
    <property type="term" value="F:phospholipase A2 activity"/>
    <property type="evidence" value="ECO:0007669"/>
    <property type="project" value="TreeGrafter"/>
</dbReference>
<dbReference type="Gene3D" id="3.90.1720.10">
    <property type="entry name" value="endopeptidase domain like (from Nostoc punctiforme)"/>
    <property type="match status" value="1"/>
</dbReference>
<evidence type="ECO:0000256" key="1">
    <source>
        <dbReference type="ARBA" id="ARBA00007824"/>
    </source>
</evidence>
<dbReference type="AlphaFoldDB" id="A0AAV4CTB5"/>
<reference evidence="6 7" key="1">
    <citation type="journal article" date="2021" name="Elife">
        <title>Chloroplast acquisition without the gene transfer in kleptoplastic sea slugs, Plakobranchus ocellatus.</title>
        <authorList>
            <person name="Maeda T."/>
            <person name="Takahashi S."/>
            <person name="Yoshida T."/>
            <person name="Shimamura S."/>
            <person name="Takaki Y."/>
            <person name="Nagai Y."/>
            <person name="Toyoda A."/>
            <person name="Suzuki Y."/>
            <person name="Arimoto A."/>
            <person name="Ishii H."/>
            <person name="Satoh N."/>
            <person name="Nishiyama T."/>
            <person name="Hasebe M."/>
            <person name="Maruyama T."/>
            <person name="Minagawa J."/>
            <person name="Obokata J."/>
            <person name="Shigenobu S."/>
        </authorList>
    </citation>
    <scope>NUCLEOTIDE SEQUENCE [LARGE SCALE GENOMIC DNA]</scope>
</reference>
<evidence type="ECO:0000256" key="3">
    <source>
        <dbReference type="ARBA" id="ARBA00022801"/>
    </source>
</evidence>
<feature type="domain" description="LRAT" evidence="5">
    <location>
        <begin position="36"/>
        <end position="150"/>
    </location>
</feature>
<keyword evidence="2" id="KW-0808">Transferase</keyword>
<keyword evidence="3" id="KW-0378">Hydrolase</keyword>
<evidence type="ECO:0000256" key="4">
    <source>
        <dbReference type="ARBA" id="ARBA00023098"/>
    </source>
</evidence>
<keyword evidence="4" id="KW-0443">Lipid metabolism</keyword>
<dbReference type="GO" id="GO:0016410">
    <property type="term" value="F:N-acyltransferase activity"/>
    <property type="evidence" value="ECO:0007669"/>
    <property type="project" value="TreeGrafter"/>
</dbReference>
<dbReference type="InterPro" id="IPR007053">
    <property type="entry name" value="LRAT_dom"/>
</dbReference>
<organism evidence="6 7">
    <name type="scientific">Plakobranchus ocellatus</name>
    <dbReference type="NCBI Taxonomy" id="259542"/>
    <lineage>
        <taxon>Eukaryota</taxon>
        <taxon>Metazoa</taxon>
        <taxon>Spiralia</taxon>
        <taxon>Lophotrochozoa</taxon>
        <taxon>Mollusca</taxon>
        <taxon>Gastropoda</taxon>
        <taxon>Heterobranchia</taxon>
        <taxon>Euthyneura</taxon>
        <taxon>Panpulmonata</taxon>
        <taxon>Sacoglossa</taxon>
        <taxon>Placobranchoidea</taxon>
        <taxon>Plakobranchidae</taxon>
        <taxon>Plakobranchus</taxon>
    </lineage>
</organism>
<evidence type="ECO:0000313" key="7">
    <source>
        <dbReference type="Proteomes" id="UP000735302"/>
    </source>
</evidence>
<protein>
    <submittedName>
        <fullName evidence="6">Hras-like suppressor 3</fullName>
    </submittedName>
</protein>
<dbReference type="PANTHER" id="PTHR13943">
    <property type="entry name" value="HRAS-LIKE SUPPRESSOR - RELATED"/>
    <property type="match status" value="1"/>
</dbReference>
<dbReference type="EMBL" id="BLXT01006967">
    <property type="protein sequence ID" value="GFO35149.1"/>
    <property type="molecule type" value="Genomic_DNA"/>
</dbReference>
<keyword evidence="7" id="KW-1185">Reference proteome</keyword>
<gene>
    <name evidence="6" type="ORF">PoB_006165400</name>
</gene>
<dbReference type="GO" id="GO:0070292">
    <property type="term" value="P:N-acylphosphatidylethanolamine metabolic process"/>
    <property type="evidence" value="ECO:0007669"/>
    <property type="project" value="TreeGrafter"/>
</dbReference>
<dbReference type="PROSITE" id="PS51934">
    <property type="entry name" value="LRAT"/>
    <property type="match status" value="1"/>
</dbReference>
<name>A0AAV4CTB5_9GAST</name>
<evidence type="ECO:0000256" key="2">
    <source>
        <dbReference type="ARBA" id="ARBA00022679"/>
    </source>
</evidence>
<dbReference type="Proteomes" id="UP000735302">
    <property type="component" value="Unassembled WGS sequence"/>
</dbReference>